<protein>
    <submittedName>
        <fullName evidence="2">Uncharacterized protein</fullName>
    </submittedName>
</protein>
<evidence type="ECO:0000313" key="3">
    <source>
        <dbReference type="Proteomes" id="UP000824469"/>
    </source>
</evidence>
<dbReference type="EMBL" id="JAHRHJ020000009">
    <property type="protein sequence ID" value="KAH9303550.1"/>
    <property type="molecule type" value="Genomic_DNA"/>
</dbReference>
<gene>
    <name evidence="2" type="ORF">KI387_044431</name>
</gene>
<proteinExistence type="predicted"/>
<name>A0AA38FID9_TAXCH</name>
<sequence>MVVKIESHEDIDNGNVENFGKDDDDTTSKVEAHDGGDCEGDNIDEEILGMH</sequence>
<comment type="caution">
    <text evidence="2">The sequence shown here is derived from an EMBL/GenBank/DDBJ whole genome shotgun (WGS) entry which is preliminary data.</text>
</comment>
<organism evidence="2 3">
    <name type="scientific">Taxus chinensis</name>
    <name type="common">Chinese yew</name>
    <name type="synonym">Taxus wallichiana var. chinensis</name>
    <dbReference type="NCBI Taxonomy" id="29808"/>
    <lineage>
        <taxon>Eukaryota</taxon>
        <taxon>Viridiplantae</taxon>
        <taxon>Streptophyta</taxon>
        <taxon>Embryophyta</taxon>
        <taxon>Tracheophyta</taxon>
        <taxon>Spermatophyta</taxon>
        <taxon>Pinopsida</taxon>
        <taxon>Pinidae</taxon>
        <taxon>Conifers II</taxon>
        <taxon>Cupressales</taxon>
        <taxon>Taxaceae</taxon>
        <taxon>Taxus</taxon>
    </lineage>
</organism>
<dbReference type="Proteomes" id="UP000824469">
    <property type="component" value="Unassembled WGS sequence"/>
</dbReference>
<feature type="compositionally biased region" description="Basic and acidic residues" evidence="1">
    <location>
        <begin position="1"/>
        <end position="11"/>
    </location>
</feature>
<feature type="non-terminal residue" evidence="2">
    <location>
        <position position="51"/>
    </location>
</feature>
<feature type="compositionally biased region" description="Acidic residues" evidence="1">
    <location>
        <begin position="37"/>
        <end position="51"/>
    </location>
</feature>
<evidence type="ECO:0000256" key="1">
    <source>
        <dbReference type="SAM" id="MobiDB-lite"/>
    </source>
</evidence>
<keyword evidence="3" id="KW-1185">Reference proteome</keyword>
<reference evidence="2 3" key="1">
    <citation type="journal article" date="2021" name="Nat. Plants">
        <title>The Taxus genome provides insights into paclitaxel biosynthesis.</title>
        <authorList>
            <person name="Xiong X."/>
            <person name="Gou J."/>
            <person name="Liao Q."/>
            <person name="Li Y."/>
            <person name="Zhou Q."/>
            <person name="Bi G."/>
            <person name="Li C."/>
            <person name="Du R."/>
            <person name="Wang X."/>
            <person name="Sun T."/>
            <person name="Guo L."/>
            <person name="Liang H."/>
            <person name="Lu P."/>
            <person name="Wu Y."/>
            <person name="Zhang Z."/>
            <person name="Ro D.K."/>
            <person name="Shang Y."/>
            <person name="Huang S."/>
            <person name="Yan J."/>
        </authorList>
    </citation>
    <scope>NUCLEOTIDE SEQUENCE [LARGE SCALE GENOMIC DNA]</scope>
    <source>
        <strain evidence="2">Ta-2019</strain>
    </source>
</reference>
<evidence type="ECO:0000313" key="2">
    <source>
        <dbReference type="EMBL" id="KAH9303550.1"/>
    </source>
</evidence>
<accession>A0AA38FID9</accession>
<dbReference type="AlphaFoldDB" id="A0AA38FID9"/>
<feature type="region of interest" description="Disordered" evidence="1">
    <location>
        <begin position="1"/>
        <end position="51"/>
    </location>
</feature>
<feature type="compositionally biased region" description="Basic and acidic residues" evidence="1">
    <location>
        <begin position="26"/>
        <end position="36"/>
    </location>
</feature>